<sequence>MWLFKYRMIFQFIFSLHQYLADKVLLPKISHLIIFPLLYFLIIIVICPRSLLQSLNFNTKKLAILIIQDLYIDYDIKLLILKSHIQQGFHHLQVDHKFKNKCFDWNYNLRINQHPKLISILAQFKQIPYGKYLIIFIVLKSPALSQISPAIINMEPQQRQIKTIIRIFNTRRFCINNISIMQRYQVSDQIKRQQHQGSRMIDLLQFQTQIQQAVTQNQLQVESFIKQLFHLFYQLHKVYYLIGLYSTFVIFNLQNLLTGPYAFALYFKCSKYSKYLIFQQSFTIEDIFNSQIFSSINIYQQKQY</sequence>
<dbReference type="EMBL" id="CT868119">
    <property type="protein sequence ID" value="CAK72361.1"/>
    <property type="molecule type" value="Genomic_DNA"/>
</dbReference>
<accession>A0CNJ4</accession>
<feature type="transmembrane region" description="Helical" evidence="1">
    <location>
        <begin position="29"/>
        <end position="52"/>
    </location>
</feature>
<protein>
    <recommendedName>
        <fullName evidence="4">Transmembrane protein</fullName>
    </recommendedName>
</protein>
<dbReference type="Proteomes" id="UP000000600">
    <property type="component" value="Unassembled WGS sequence"/>
</dbReference>
<evidence type="ECO:0000256" key="1">
    <source>
        <dbReference type="SAM" id="Phobius"/>
    </source>
</evidence>
<dbReference type="HOGENOM" id="CLU_916622_0_0_1"/>
<proteinExistence type="predicted"/>
<feature type="transmembrane region" description="Helical" evidence="1">
    <location>
        <begin position="238"/>
        <end position="257"/>
    </location>
</feature>
<name>A0CNJ4_PARTE</name>
<dbReference type="InParanoid" id="A0CNJ4"/>
<evidence type="ECO:0008006" key="4">
    <source>
        <dbReference type="Google" id="ProtNLM"/>
    </source>
</evidence>
<dbReference type="RefSeq" id="XP_001439758.1">
    <property type="nucleotide sequence ID" value="XM_001439721.1"/>
</dbReference>
<evidence type="ECO:0000313" key="3">
    <source>
        <dbReference type="Proteomes" id="UP000000600"/>
    </source>
</evidence>
<keyword evidence="1" id="KW-1133">Transmembrane helix</keyword>
<dbReference type="AlphaFoldDB" id="A0CNJ4"/>
<organism evidence="2 3">
    <name type="scientific">Paramecium tetraurelia</name>
    <dbReference type="NCBI Taxonomy" id="5888"/>
    <lineage>
        <taxon>Eukaryota</taxon>
        <taxon>Sar</taxon>
        <taxon>Alveolata</taxon>
        <taxon>Ciliophora</taxon>
        <taxon>Intramacronucleata</taxon>
        <taxon>Oligohymenophorea</taxon>
        <taxon>Peniculida</taxon>
        <taxon>Parameciidae</taxon>
        <taxon>Paramecium</taxon>
    </lineage>
</organism>
<evidence type="ECO:0000313" key="2">
    <source>
        <dbReference type="EMBL" id="CAK72361.1"/>
    </source>
</evidence>
<dbReference type="GeneID" id="5025543"/>
<reference evidence="2 3" key="1">
    <citation type="journal article" date="2006" name="Nature">
        <title>Global trends of whole-genome duplications revealed by the ciliate Paramecium tetraurelia.</title>
        <authorList>
            <consortium name="Genoscope"/>
            <person name="Aury J.-M."/>
            <person name="Jaillon O."/>
            <person name="Duret L."/>
            <person name="Noel B."/>
            <person name="Jubin C."/>
            <person name="Porcel B.M."/>
            <person name="Segurens B."/>
            <person name="Daubin V."/>
            <person name="Anthouard V."/>
            <person name="Aiach N."/>
            <person name="Arnaiz O."/>
            <person name="Billaut A."/>
            <person name="Beisson J."/>
            <person name="Blanc I."/>
            <person name="Bouhouche K."/>
            <person name="Camara F."/>
            <person name="Duharcourt S."/>
            <person name="Guigo R."/>
            <person name="Gogendeau D."/>
            <person name="Katinka M."/>
            <person name="Keller A.-M."/>
            <person name="Kissmehl R."/>
            <person name="Klotz C."/>
            <person name="Koll F."/>
            <person name="Le Moue A."/>
            <person name="Lepere C."/>
            <person name="Malinsky S."/>
            <person name="Nowacki M."/>
            <person name="Nowak J.K."/>
            <person name="Plattner H."/>
            <person name="Poulain J."/>
            <person name="Ruiz F."/>
            <person name="Serrano V."/>
            <person name="Zagulski M."/>
            <person name="Dessen P."/>
            <person name="Betermier M."/>
            <person name="Weissenbach J."/>
            <person name="Scarpelli C."/>
            <person name="Schachter V."/>
            <person name="Sperling L."/>
            <person name="Meyer E."/>
            <person name="Cohen J."/>
            <person name="Wincker P."/>
        </authorList>
    </citation>
    <scope>NUCLEOTIDE SEQUENCE [LARGE SCALE GENOMIC DNA]</scope>
    <source>
        <strain evidence="2 3">Stock d4-2</strain>
    </source>
</reference>
<dbReference type="KEGG" id="ptm:GSPATT00008803001"/>
<gene>
    <name evidence="2" type="ORF">GSPATT00008803001</name>
</gene>
<keyword evidence="3" id="KW-1185">Reference proteome</keyword>
<keyword evidence="1" id="KW-0472">Membrane</keyword>
<keyword evidence="1" id="KW-0812">Transmembrane</keyword>